<dbReference type="InterPro" id="IPR023636">
    <property type="entry name" value="Urocanase_CS"/>
</dbReference>
<evidence type="ECO:0000256" key="5">
    <source>
        <dbReference type="ARBA" id="ARBA00023027"/>
    </source>
</evidence>
<dbReference type="RefSeq" id="WP_160718628.1">
    <property type="nucleotide sequence ID" value="NZ_SUMG01000002.1"/>
</dbReference>
<dbReference type="InterPro" id="IPR023637">
    <property type="entry name" value="Urocanase-like"/>
</dbReference>
<dbReference type="EMBL" id="SUMG01000002">
    <property type="protein sequence ID" value="NBG87317.1"/>
    <property type="molecule type" value="Genomic_DNA"/>
</dbReference>
<reference evidence="13 14" key="1">
    <citation type="submission" date="2019-04" db="EMBL/GenBank/DDBJ databases">
        <title>Isachenkonia alkalipeptolytica gen. nov. sp. nov. a new anaerobic, alkiliphilic organothrophic bacterium capable to reduce synthesized ferrihydrite isolated from a soda lake.</title>
        <authorList>
            <person name="Toshchakov S.V."/>
            <person name="Zavarzina D.G."/>
            <person name="Zhilina T.N."/>
            <person name="Kostrikina N.A."/>
            <person name="Kublanov I.V."/>
        </authorList>
    </citation>
    <scope>NUCLEOTIDE SEQUENCE [LARGE SCALE GENOMIC DNA]</scope>
    <source>
        <strain evidence="13 14">Z-1701</strain>
    </source>
</reference>
<dbReference type="InterPro" id="IPR038364">
    <property type="entry name" value="Urocanase_central_sf"/>
</dbReference>
<dbReference type="Gene3D" id="3.40.1770.10">
    <property type="entry name" value="Urocanase superfamily"/>
    <property type="match status" value="2"/>
</dbReference>
<evidence type="ECO:0000313" key="14">
    <source>
        <dbReference type="Proteomes" id="UP000449710"/>
    </source>
</evidence>
<dbReference type="Gene3D" id="3.40.50.10730">
    <property type="entry name" value="Urocanase like domains"/>
    <property type="match status" value="1"/>
</dbReference>
<evidence type="ECO:0000256" key="6">
    <source>
        <dbReference type="ARBA" id="ARBA00023239"/>
    </source>
</evidence>
<evidence type="ECO:0000256" key="4">
    <source>
        <dbReference type="ARBA" id="ARBA00022808"/>
    </source>
</evidence>
<dbReference type="InterPro" id="IPR055351">
    <property type="entry name" value="Urocanase"/>
</dbReference>
<gene>
    <name evidence="9" type="primary">hutU</name>
    <name evidence="13" type="ORF">ISALK_02265</name>
</gene>
<dbReference type="SUPFAM" id="SSF111326">
    <property type="entry name" value="Urocanase"/>
    <property type="match status" value="1"/>
</dbReference>
<keyword evidence="5 9" id="KW-0520">NAD</keyword>
<dbReference type="EC" id="4.2.1.49" evidence="3 9"/>
<keyword evidence="4 9" id="KW-0369">Histidine metabolism</keyword>
<evidence type="ECO:0000256" key="8">
    <source>
        <dbReference type="ARBA" id="ARBA00047623"/>
    </source>
</evidence>
<dbReference type="HAMAP" id="MF_00577">
    <property type="entry name" value="HutU"/>
    <property type="match status" value="1"/>
</dbReference>
<protein>
    <recommendedName>
        <fullName evidence="3 9">Urocanate hydratase</fullName>
        <shortName evidence="9">Urocanase</shortName>
        <ecNumber evidence="3 9">4.2.1.49</ecNumber>
    </recommendedName>
    <alternativeName>
        <fullName evidence="7 9">Imidazolonepropionate hydrolase</fullName>
    </alternativeName>
</protein>
<keyword evidence="9" id="KW-0963">Cytoplasm</keyword>
<feature type="domain" description="Urocanase Rossmann-like" evidence="10">
    <location>
        <begin position="217"/>
        <end position="440"/>
    </location>
</feature>
<proteinExistence type="inferred from homology"/>
<organism evidence="13 14">
    <name type="scientific">Isachenkonia alkalipeptolytica</name>
    <dbReference type="NCBI Taxonomy" id="2565777"/>
    <lineage>
        <taxon>Bacteria</taxon>
        <taxon>Bacillati</taxon>
        <taxon>Bacillota</taxon>
        <taxon>Clostridia</taxon>
        <taxon>Eubacteriales</taxon>
        <taxon>Clostridiaceae</taxon>
        <taxon>Isachenkonia</taxon>
    </lineage>
</organism>
<evidence type="ECO:0000256" key="2">
    <source>
        <dbReference type="ARBA" id="ARBA00007578"/>
    </source>
</evidence>
<dbReference type="NCBIfam" id="TIGR01228">
    <property type="entry name" value="hutU"/>
    <property type="match status" value="1"/>
</dbReference>
<comment type="pathway">
    <text evidence="1 9">Amino-acid degradation; L-histidine degradation into L-glutamate; N-formimidoyl-L-glutamate from L-histidine: step 2/3.</text>
</comment>
<feature type="binding site" evidence="9">
    <location>
        <position position="207"/>
    </location>
    <ligand>
        <name>NAD(+)</name>
        <dbReference type="ChEBI" id="CHEBI:57540"/>
    </ligand>
</feature>
<comment type="subcellular location">
    <subcellularLocation>
        <location evidence="9">Cytoplasm</location>
    </subcellularLocation>
</comment>
<dbReference type="InterPro" id="IPR035400">
    <property type="entry name" value="Urocanase_N"/>
</dbReference>
<evidence type="ECO:0000256" key="7">
    <source>
        <dbReference type="ARBA" id="ARBA00031640"/>
    </source>
</evidence>
<accession>A0AA43XIB3</accession>
<comment type="similarity">
    <text evidence="2 9">Belongs to the urocanase family.</text>
</comment>
<comment type="caution">
    <text evidence="13">The sequence shown here is derived from an EMBL/GenBank/DDBJ whole genome shotgun (WGS) entry which is preliminary data.</text>
</comment>
<dbReference type="AlphaFoldDB" id="A0AA43XIB3"/>
<dbReference type="PROSITE" id="PS01233">
    <property type="entry name" value="UROCANASE"/>
    <property type="match status" value="1"/>
</dbReference>
<comment type="cofactor">
    <cofactor evidence="9">
        <name>NAD(+)</name>
        <dbReference type="ChEBI" id="CHEBI:57540"/>
    </cofactor>
    <text evidence="9">Binds 1 NAD(+) per subunit.</text>
</comment>
<keyword evidence="6 9" id="KW-0456">Lyase</keyword>
<dbReference type="Proteomes" id="UP000449710">
    <property type="component" value="Unassembled WGS sequence"/>
</dbReference>
<feature type="domain" description="Urocanase C-terminal" evidence="12">
    <location>
        <begin position="444"/>
        <end position="640"/>
    </location>
</feature>
<dbReference type="PANTHER" id="PTHR12216:SF3">
    <property type="entry name" value="UROCANATE HYDRATASE"/>
    <property type="match status" value="1"/>
</dbReference>
<feature type="binding site" evidence="9">
    <location>
        <position position="282"/>
    </location>
    <ligand>
        <name>NAD(+)</name>
        <dbReference type="ChEBI" id="CHEBI:57540"/>
    </ligand>
</feature>
<dbReference type="PANTHER" id="PTHR12216">
    <property type="entry name" value="UROCANATE HYDRATASE"/>
    <property type="match status" value="1"/>
</dbReference>
<evidence type="ECO:0000313" key="13">
    <source>
        <dbReference type="EMBL" id="NBG87317.1"/>
    </source>
</evidence>
<feature type="binding site" evidence="9">
    <location>
        <position position="589"/>
    </location>
    <ligand>
        <name>NAD(+)</name>
        <dbReference type="ChEBI" id="CHEBI:57540"/>
    </ligand>
</feature>
<evidence type="ECO:0000259" key="10">
    <source>
        <dbReference type="Pfam" id="PF01175"/>
    </source>
</evidence>
<feature type="binding site" evidence="9">
    <location>
        <position position="277"/>
    </location>
    <ligand>
        <name>NAD(+)</name>
        <dbReference type="ChEBI" id="CHEBI:57540"/>
    </ligand>
</feature>
<dbReference type="PIRSF" id="PIRSF001423">
    <property type="entry name" value="Urocanate_hydrat"/>
    <property type="match status" value="1"/>
</dbReference>
<dbReference type="GO" id="GO:0006548">
    <property type="term" value="P:L-histidine catabolic process"/>
    <property type="evidence" value="ECO:0007669"/>
    <property type="project" value="UniProtKB-UniRule"/>
</dbReference>
<feature type="domain" description="Urocanase N-terminal" evidence="11">
    <location>
        <begin position="88"/>
        <end position="214"/>
    </location>
</feature>
<feature type="binding site" evidence="9">
    <location>
        <position position="404"/>
    </location>
    <ligand>
        <name>NAD(+)</name>
        <dbReference type="ChEBI" id="CHEBI:57540"/>
    </ligand>
</feature>
<dbReference type="Pfam" id="PF17392">
    <property type="entry name" value="Urocanase_C"/>
    <property type="match status" value="1"/>
</dbReference>
<dbReference type="InterPro" id="IPR035401">
    <property type="entry name" value="Urocanase_C"/>
</dbReference>
<sequence length="678" mass="76160">MSSNFDVSEAMTIKLDNELPDYPHFQEGIRRAPDRGFKLSKEQTEVALKNALRYVPESLHDTLAPEFLEELMTKGRIYGYRFRPKGEIKGKPIEEYKGNCLEGKAMQVMIDNNLDFDIALYPYELVTYGETGRVCQNWMQYQLLKKYLEELTVDQTLVVESGHPLGLFKSHPKAPRVIITNSLMIGMFDNIKDQDIAEQMGVANYGQMTAGGWMYIGPQGIVHGTFNTIVNAGRKKLGIADDKDLRGHLFVSSGLGGMSGAQPKAIEIANGVGIVAEVDYSRIKTRYDQGWVSKISSDLKEVFDTAKEYMEKREPISIAYHGNIVDLLEYAVENNEKIELLSDQTSCHAAYDGGYCPQGLTFEERTELLQTDREKFTKMVDDTLKKHFELIKTLDERGTYFFDYGNSFMKAVYDAGVKEISKNKIDDKDGFIFPSYVEDIMGPELFDYGYGPFRWVCLSGDPEDLRKTDKAAMDCIDPERRGQDRDNYVWIRDAEENQLVVGTQARILYQDAMGRTNIALKFNEMVRKGEVGPIMLGRDHHDVSGTDSPFRETANIKDGSNVMADMATQCFAGNAARGMSLIALHNGGGVGIGKSINGGFGMVLDGSRRVDDILSTAMPWDVMGGVARRAWARNENSISTSIEYNKENTGADHITIPYIPKKDLVEDLVKEAFEKNKK</sequence>
<evidence type="ECO:0000259" key="11">
    <source>
        <dbReference type="Pfam" id="PF17391"/>
    </source>
</evidence>
<name>A0AA43XIB3_9CLOT</name>
<evidence type="ECO:0000256" key="9">
    <source>
        <dbReference type="HAMAP-Rule" id="MF_00577"/>
    </source>
</evidence>
<comment type="function">
    <text evidence="9">Catalyzes the conversion of urocanate to 4-imidazolone-5-propionate.</text>
</comment>
<keyword evidence="14" id="KW-1185">Reference proteome</keyword>
<dbReference type="NCBIfam" id="NF003820">
    <property type="entry name" value="PRK05414.1"/>
    <property type="match status" value="1"/>
</dbReference>
<dbReference type="InterPro" id="IPR036190">
    <property type="entry name" value="Urocanase_sf"/>
</dbReference>
<evidence type="ECO:0000256" key="3">
    <source>
        <dbReference type="ARBA" id="ARBA00011992"/>
    </source>
</evidence>
<evidence type="ECO:0000259" key="12">
    <source>
        <dbReference type="Pfam" id="PF17392"/>
    </source>
</evidence>
<evidence type="ECO:0000256" key="1">
    <source>
        <dbReference type="ARBA" id="ARBA00004794"/>
    </source>
</evidence>
<dbReference type="GO" id="GO:0005737">
    <property type="term" value="C:cytoplasm"/>
    <property type="evidence" value="ECO:0007669"/>
    <property type="project" value="UniProtKB-SubCell"/>
</dbReference>
<dbReference type="GO" id="GO:0016153">
    <property type="term" value="F:urocanate hydratase activity"/>
    <property type="evidence" value="ECO:0007669"/>
    <property type="project" value="UniProtKB-UniRule"/>
</dbReference>
<comment type="caution">
    <text evidence="9">Lacks conserved residue(s) required for the propagation of feature annotation.</text>
</comment>
<dbReference type="Pfam" id="PF17391">
    <property type="entry name" value="Urocanase_N"/>
    <property type="match status" value="1"/>
</dbReference>
<dbReference type="InterPro" id="IPR035085">
    <property type="entry name" value="Urocanase_Rossmann-like"/>
</dbReference>
<comment type="catalytic activity">
    <reaction evidence="8 9">
        <text>4-imidazolone-5-propanoate = trans-urocanate + H2O</text>
        <dbReference type="Rhea" id="RHEA:13101"/>
        <dbReference type="ChEBI" id="CHEBI:15377"/>
        <dbReference type="ChEBI" id="CHEBI:17771"/>
        <dbReference type="ChEBI" id="CHEBI:77893"/>
        <dbReference type="EC" id="4.2.1.49"/>
    </reaction>
</comment>
<dbReference type="Pfam" id="PF01175">
    <property type="entry name" value="Urocanase"/>
    <property type="match status" value="1"/>
</dbReference>